<evidence type="ECO:0000259" key="1">
    <source>
        <dbReference type="Pfam" id="PF07195"/>
    </source>
</evidence>
<keyword evidence="2" id="KW-0969">Cilium</keyword>
<reference evidence="2 3" key="1">
    <citation type="submission" date="2020-08" db="EMBL/GenBank/DDBJ databases">
        <title>Genome public.</title>
        <authorList>
            <person name="Liu C."/>
            <person name="Sun Q."/>
        </authorList>
    </citation>
    <scope>NUCLEOTIDE SEQUENCE [LARGE SCALE GENOMIC DNA]</scope>
    <source>
        <strain evidence="2 3">NSJ-35</strain>
    </source>
</reference>
<evidence type="ECO:0000313" key="2">
    <source>
        <dbReference type="EMBL" id="MBC5646768.1"/>
    </source>
</evidence>
<dbReference type="InterPro" id="IPR010809">
    <property type="entry name" value="FliD_C"/>
</dbReference>
<keyword evidence="2" id="KW-0966">Cell projection</keyword>
<dbReference type="RefSeq" id="WP_186856314.1">
    <property type="nucleotide sequence ID" value="NZ_JACOON010000001.1"/>
</dbReference>
<evidence type="ECO:0000313" key="3">
    <source>
        <dbReference type="Proteomes" id="UP000606889"/>
    </source>
</evidence>
<protein>
    <submittedName>
        <fullName evidence="2">Flagellar filament capping protein FliD</fullName>
    </submittedName>
</protein>
<dbReference type="EMBL" id="JACOON010000001">
    <property type="protein sequence ID" value="MBC5646768.1"/>
    <property type="molecule type" value="Genomic_DNA"/>
</dbReference>
<dbReference type="Pfam" id="PF07195">
    <property type="entry name" value="FliD_C"/>
    <property type="match status" value="1"/>
</dbReference>
<keyword evidence="2" id="KW-0282">Flagellum</keyword>
<dbReference type="Proteomes" id="UP000606889">
    <property type="component" value="Unassembled WGS sequence"/>
</dbReference>
<feature type="domain" description="Flagellar hook-associated protein 2 C-terminal" evidence="1">
    <location>
        <begin position="95"/>
        <end position="197"/>
    </location>
</feature>
<name>A0ABR7EC49_9FIRM</name>
<organism evidence="2 3">
    <name type="scientific">Christensenella tenuis</name>
    <dbReference type="NCBI Taxonomy" id="2763033"/>
    <lineage>
        <taxon>Bacteria</taxon>
        <taxon>Bacillati</taxon>
        <taxon>Bacillota</taxon>
        <taxon>Clostridia</taxon>
        <taxon>Christensenellales</taxon>
        <taxon>Christensenellaceae</taxon>
        <taxon>Christensenella</taxon>
    </lineage>
</organism>
<proteinExistence type="predicted"/>
<accession>A0ABR7EC49</accession>
<keyword evidence="3" id="KW-1185">Reference proteome</keyword>
<sequence>MMGVSSTYDFSSIGNVGLYASNVVKNYMAASKSSSALQQDNSFASVTNNAVKNTTAFASQNISNLRLLKSAASGLSSAAHGLGSYSSGQDLVASAQNFASAYNKTVSFLTSGLADGEGVSKALNLVADNRMTELSMAGYGTYAVHRLSALGMSIDENGMMTIDAQKLADAAAKSPANVKSMLTGYGSITEMTQNNASEAMRIPAATYTDFSNMKVSDSVIDMLLPKTGFLFDFSL</sequence>
<gene>
    <name evidence="2" type="primary">fliD</name>
    <name evidence="2" type="ORF">H8S18_00205</name>
</gene>
<comment type="caution">
    <text evidence="2">The sequence shown here is derived from an EMBL/GenBank/DDBJ whole genome shotgun (WGS) entry which is preliminary data.</text>
</comment>